<protein>
    <submittedName>
        <fullName evidence="1">Uncharacterized protein</fullName>
    </submittedName>
</protein>
<reference evidence="1 2" key="1">
    <citation type="journal article" date="2013" name="Clin. Infect. Dis.">
        <title>First isolation of Mimivirus in a patient with pneumonia.</title>
        <authorList>
            <person name="Saadi H."/>
            <person name="Pagnier I."/>
            <person name="Colson P."/>
            <person name="Cherif J.K."/>
            <person name="Beji M."/>
            <person name="Boughalmi M."/>
            <person name="Azza S."/>
            <person name="Armstrong N."/>
            <person name="Robert C."/>
            <person name="Fournous G."/>
            <person name="La Scola B."/>
            <person name="Raoult D."/>
        </authorList>
    </citation>
    <scope>NUCLEOTIDE SEQUENCE [LARGE SCALE GENOMIC DNA]</scope>
    <source>
        <strain evidence="1">LBA111</strain>
    </source>
</reference>
<sequence>MQIYRFNIDDAARTIITIDLCDEYCDKDCDGDHYNYLADKKSDKYEKELIDDVYNYYIRCINFIKDNWKEYYGLTV</sequence>
<evidence type="ECO:0000313" key="1">
    <source>
        <dbReference type="EMBL" id="AGD92945.1"/>
    </source>
</evidence>
<accession>L7XZS6</accession>
<organism evidence="1 2">
    <name type="scientific">Megavirus lba</name>
    <dbReference type="NCBI Taxonomy" id="1235314"/>
    <lineage>
        <taxon>Viruses</taxon>
        <taxon>Varidnaviria</taxon>
        <taxon>Bamfordvirae</taxon>
        <taxon>Nucleocytoviricota</taxon>
        <taxon>Megaviricetes</taxon>
        <taxon>Imitervirales</taxon>
        <taxon>Mimiviridae</taxon>
        <taxon>Megamimivirinae</taxon>
        <taxon>Megavirus</taxon>
        <taxon>Megavirus chilense</taxon>
    </lineage>
</organism>
<dbReference type="EMBL" id="JX885207">
    <property type="protein sequence ID" value="AGD92945.1"/>
    <property type="molecule type" value="Genomic_DNA"/>
</dbReference>
<proteinExistence type="predicted"/>
<evidence type="ECO:0000313" key="2">
    <source>
        <dbReference type="Proteomes" id="UP000236749"/>
    </source>
</evidence>
<name>L7XZS6_9VIRU</name>
<dbReference type="Proteomes" id="UP000236749">
    <property type="component" value="Segment"/>
</dbReference>
<gene>
    <name evidence="1" type="ORF">LBA_01027</name>
</gene>